<dbReference type="EMBL" id="AP006446">
    <property type="protein sequence ID" value="BAD38501.1"/>
    <property type="molecule type" value="Genomic_DNA"/>
</dbReference>
<organism evidence="2 3">
    <name type="scientific">Oryza sativa subsp. japonica</name>
    <name type="common">Rice</name>
    <dbReference type="NCBI Taxonomy" id="39947"/>
    <lineage>
        <taxon>Eukaryota</taxon>
        <taxon>Viridiplantae</taxon>
        <taxon>Streptophyta</taxon>
        <taxon>Embryophyta</taxon>
        <taxon>Tracheophyta</taxon>
        <taxon>Spermatophyta</taxon>
        <taxon>Magnoliopsida</taxon>
        <taxon>Liliopsida</taxon>
        <taxon>Poales</taxon>
        <taxon>Poaceae</taxon>
        <taxon>BOP clade</taxon>
        <taxon>Oryzoideae</taxon>
        <taxon>Oryzeae</taxon>
        <taxon>Oryzinae</taxon>
        <taxon>Oryza</taxon>
        <taxon>Oryza sativa</taxon>
    </lineage>
</organism>
<accession>Q67TM0</accession>
<dbReference type="Proteomes" id="UP000000763">
    <property type="component" value="Chromosome 9"/>
</dbReference>
<sequence>MDKAWVSLSSHPLRAREAARARRWPRARAGGRGGGGSCGRARRQQPHRVRAGEAARARGRARRQGPRVGEAAAGAHGGGGRGRARRRLRMRAGGRGGCGCVRRRRWPRRGLARESTALRVRSYGCIGCSLSCPLLLLAVEVAAYLQWWHLEEVALLLAVDCLFVASYAGWMRLRLDYLAPPLQFLTNACSCTKTSEEMQIFGRNAHHTSGNHKIVAKSHKAEKKGKNAITTKDSKSGGKTVNPKN</sequence>
<evidence type="ECO:0000256" key="1">
    <source>
        <dbReference type="SAM" id="MobiDB-lite"/>
    </source>
</evidence>
<feature type="compositionally biased region" description="Basic residues" evidence="1">
    <location>
        <begin position="209"/>
        <end position="223"/>
    </location>
</feature>
<feature type="region of interest" description="Disordered" evidence="1">
    <location>
        <begin position="1"/>
        <end position="84"/>
    </location>
</feature>
<name>Q67TM0_ORYSJ</name>
<protein>
    <submittedName>
        <fullName evidence="2">Glucosyltransferase-like protein</fullName>
    </submittedName>
</protein>
<dbReference type="AlphaFoldDB" id="Q67TM0"/>
<proteinExistence type="predicted"/>
<evidence type="ECO:0000313" key="2">
    <source>
        <dbReference type="EMBL" id="BAD38501.1"/>
    </source>
</evidence>
<reference evidence="3" key="2">
    <citation type="journal article" date="2008" name="Nucleic Acids Res.">
        <title>The rice annotation project database (RAP-DB): 2008 update.</title>
        <authorList>
            <consortium name="The rice annotation project (RAP)"/>
        </authorList>
    </citation>
    <scope>GENOME REANNOTATION</scope>
    <source>
        <strain evidence="3">cv. Nipponbare</strain>
    </source>
</reference>
<evidence type="ECO:0000313" key="3">
    <source>
        <dbReference type="Proteomes" id="UP000000763"/>
    </source>
</evidence>
<feature type="region of interest" description="Disordered" evidence="1">
    <location>
        <begin position="209"/>
        <end position="245"/>
    </location>
</feature>
<gene>
    <name evidence="2" type="primary">B1097H10.10</name>
</gene>
<reference evidence="3" key="1">
    <citation type="journal article" date="2005" name="Nature">
        <title>The map-based sequence of the rice genome.</title>
        <authorList>
            <consortium name="International rice genome sequencing project (IRGSP)"/>
            <person name="Matsumoto T."/>
            <person name="Wu J."/>
            <person name="Kanamori H."/>
            <person name="Katayose Y."/>
            <person name="Fujisawa M."/>
            <person name="Namiki N."/>
            <person name="Mizuno H."/>
            <person name="Yamamoto K."/>
            <person name="Antonio B.A."/>
            <person name="Baba T."/>
            <person name="Sakata K."/>
            <person name="Nagamura Y."/>
            <person name="Aoki H."/>
            <person name="Arikawa K."/>
            <person name="Arita K."/>
            <person name="Bito T."/>
            <person name="Chiden Y."/>
            <person name="Fujitsuka N."/>
            <person name="Fukunaka R."/>
            <person name="Hamada M."/>
            <person name="Harada C."/>
            <person name="Hayashi A."/>
            <person name="Hijishita S."/>
            <person name="Honda M."/>
            <person name="Hosokawa S."/>
            <person name="Ichikawa Y."/>
            <person name="Idonuma A."/>
            <person name="Iijima M."/>
            <person name="Ikeda M."/>
            <person name="Ikeno M."/>
            <person name="Ito K."/>
            <person name="Ito S."/>
            <person name="Ito T."/>
            <person name="Ito Y."/>
            <person name="Ito Y."/>
            <person name="Iwabuchi A."/>
            <person name="Kamiya K."/>
            <person name="Karasawa W."/>
            <person name="Kurita K."/>
            <person name="Katagiri S."/>
            <person name="Kikuta A."/>
            <person name="Kobayashi H."/>
            <person name="Kobayashi N."/>
            <person name="Machita K."/>
            <person name="Maehara T."/>
            <person name="Masukawa M."/>
            <person name="Mizubayashi T."/>
            <person name="Mukai Y."/>
            <person name="Nagasaki H."/>
            <person name="Nagata Y."/>
            <person name="Naito S."/>
            <person name="Nakashima M."/>
            <person name="Nakama Y."/>
            <person name="Nakamichi Y."/>
            <person name="Nakamura M."/>
            <person name="Meguro A."/>
            <person name="Negishi M."/>
            <person name="Ohta I."/>
            <person name="Ohta T."/>
            <person name="Okamoto M."/>
            <person name="Ono N."/>
            <person name="Saji S."/>
            <person name="Sakaguchi M."/>
            <person name="Sakai K."/>
            <person name="Shibata M."/>
            <person name="Shimokawa T."/>
            <person name="Song J."/>
            <person name="Takazaki Y."/>
            <person name="Terasawa K."/>
            <person name="Tsugane M."/>
            <person name="Tsuji K."/>
            <person name="Ueda S."/>
            <person name="Waki K."/>
            <person name="Yamagata H."/>
            <person name="Yamamoto M."/>
            <person name="Yamamoto S."/>
            <person name="Yamane H."/>
            <person name="Yoshiki S."/>
            <person name="Yoshihara R."/>
            <person name="Yukawa K."/>
            <person name="Zhong H."/>
            <person name="Yano M."/>
            <person name="Yuan Q."/>
            <person name="Ouyang S."/>
            <person name="Liu J."/>
            <person name="Jones K.M."/>
            <person name="Gansberger K."/>
            <person name="Moffat K."/>
            <person name="Hill J."/>
            <person name="Bera J."/>
            <person name="Fadrosh D."/>
            <person name="Jin S."/>
            <person name="Johri S."/>
            <person name="Kim M."/>
            <person name="Overton L."/>
            <person name="Reardon M."/>
            <person name="Tsitrin T."/>
            <person name="Vuong H."/>
            <person name="Weaver B."/>
            <person name="Ciecko A."/>
            <person name="Tallon L."/>
            <person name="Jackson J."/>
            <person name="Pai G."/>
            <person name="Aken S.V."/>
            <person name="Utterback T."/>
            <person name="Reidmuller S."/>
            <person name="Feldblyum T."/>
            <person name="Hsiao J."/>
            <person name="Zismann V."/>
            <person name="Iobst S."/>
            <person name="de Vazeille A.R."/>
            <person name="Buell C.R."/>
            <person name="Ying K."/>
            <person name="Li Y."/>
            <person name="Lu T."/>
            <person name="Huang Y."/>
            <person name="Zhao Q."/>
            <person name="Feng Q."/>
            <person name="Zhang L."/>
            <person name="Zhu J."/>
            <person name="Weng Q."/>
            <person name="Mu J."/>
            <person name="Lu Y."/>
            <person name="Fan D."/>
            <person name="Liu Y."/>
            <person name="Guan J."/>
            <person name="Zhang Y."/>
            <person name="Yu S."/>
            <person name="Liu X."/>
            <person name="Zhang Y."/>
            <person name="Hong G."/>
            <person name="Han B."/>
            <person name="Choisne N."/>
            <person name="Demange N."/>
            <person name="Orjeda G."/>
            <person name="Samain S."/>
            <person name="Cattolico L."/>
            <person name="Pelletier E."/>
            <person name="Couloux A."/>
            <person name="Segurens B."/>
            <person name="Wincker P."/>
            <person name="D'Hont A."/>
            <person name="Scarpelli C."/>
            <person name="Weissenbach J."/>
            <person name="Salanoubat M."/>
            <person name="Quetier F."/>
            <person name="Yu Y."/>
            <person name="Kim H.R."/>
            <person name="Rambo T."/>
            <person name="Currie J."/>
            <person name="Collura K."/>
            <person name="Luo M."/>
            <person name="Yang T."/>
            <person name="Ammiraju J.S.S."/>
            <person name="Engler F."/>
            <person name="Soderlund C."/>
            <person name="Wing R.A."/>
            <person name="Palmer L.E."/>
            <person name="de la Bastide M."/>
            <person name="Spiegel L."/>
            <person name="Nascimento L."/>
            <person name="Zutavern T."/>
            <person name="O'Shaughnessy A."/>
            <person name="Dike S."/>
            <person name="Dedhia N."/>
            <person name="Preston R."/>
            <person name="Balija V."/>
            <person name="McCombie W.R."/>
            <person name="Chow T."/>
            <person name="Chen H."/>
            <person name="Chung M."/>
            <person name="Chen C."/>
            <person name="Shaw J."/>
            <person name="Wu H."/>
            <person name="Hsiao K."/>
            <person name="Chao Y."/>
            <person name="Chu M."/>
            <person name="Cheng C."/>
            <person name="Hour A."/>
            <person name="Lee P."/>
            <person name="Lin S."/>
            <person name="Lin Y."/>
            <person name="Liou J."/>
            <person name="Liu S."/>
            <person name="Hsing Y."/>
            <person name="Raghuvanshi S."/>
            <person name="Mohanty A."/>
            <person name="Bharti A.K."/>
            <person name="Gaur A."/>
            <person name="Gupta V."/>
            <person name="Kumar D."/>
            <person name="Ravi V."/>
            <person name="Vij S."/>
            <person name="Kapur A."/>
            <person name="Khurana P."/>
            <person name="Khurana P."/>
            <person name="Khurana J.P."/>
            <person name="Tyagi A.K."/>
            <person name="Gaikwad K."/>
            <person name="Singh A."/>
            <person name="Dalal V."/>
            <person name="Srivastava S."/>
            <person name="Dixit A."/>
            <person name="Pal A.K."/>
            <person name="Ghazi I.A."/>
            <person name="Yadav M."/>
            <person name="Pandit A."/>
            <person name="Bhargava A."/>
            <person name="Sureshbabu K."/>
            <person name="Batra K."/>
            <person name="Sharma T.R."/>
            <person name="Mohapatra T."/>
            <person name="Singh N.K."/>
            <person name="Messing J."/>
            <person name="Nelson A.B."/>
            <person name="Fuks G."/>
            <person name="Kavchok S."/>
            <person name="Keizer G."/>
            <person name="Linton E."/>
            <person name="Llaca V."/>
            <person name="Song R."/>
            <person name="Tanyolac B."/>
            <person name="Young S."/>
            <person name="Ho-Il K."/>
            <person name="Hahn J.H."/>
            <person name="Sangsakoo G."/>
            <person name="Vanavichit A."/>
            <person name="de Mattos Luiz.A.T."/>
            <person name="Zimmer P.D."/>
            <person name="Malone G."/>
            <person name="Dellagostin O."/>
            <person name="de Oliveira A.C."/>
            <person name="Bevan M."/>
            <person name="Bancroft I."/>
            <person name="Minx P."/>
            <person name="Cordum H."/>
            <person name="Wilson R."/>
            <person name="Cheng Z."/>
            <person name="Jin W."/>
            <person name="Jiang J."/>
            <person name="Leong S.A."/>
            <person name="Iwama H."/>
            <person name="Gojobori T."/>
            <person name="Itoh T."/>
            <person name="Niimura Y."/>
            <person name="Fujii Y."/>
            <person name="Habara T."/>
            <person name="Sakai H."/>
            <person name="Sato Y."/>
            <person name="Wilson G."/>
            <person name="Kumar K."/>
            <person name="McCouch S."/>
            <person name="Juretic N."/>
            <person name="Hoen D."/>
            <person name="Wright S."/>
            <person name="Bruskiewich R."/>
            <person name="Bureau T."/>
            <person name="Miyao A."/>
            <person name="Hirochika H."/>
            <person name="Nishikawa T."/>
            <person name="Kadowaki K."/>
            <person name="Sugiura M."/>
            <person name="Burr B."/>
            <person name="Sasaki T."/>
        </authorList>
    </citation>
    <scope>NUCLEOTIDE SEQUENCE [LARGE SCALE GENOMIC DNA]</scope>
    <source>
        <strain evidence="3">cv. Nipponbare</strain>
    </source>
</reference>
<feature type="compositionally biased region" description="Basic residues" evidence="1">
    <location>
        <begin position="40"/>
        <end position="49"/>
    </location>
</feature>